<feature type="compositionally biased region" description="Basic and acidic residues" evidence="1">
    <location>
        <begin position="1"/>
        <end position="11"/>
    </location>
</feature>
<name>A0A078MNT2_9MICC</name>
<feature type="compositionally biased region" description="Basic and acidic residues" evidence="1">
    <location>
        <begin position="109"/>
        <end position="121"/>
    </location>
</feature>
<protein>
    <submittedName>
        <fullName evidence="2">Uncharacterized protein</fullName>
    </submittedName>
</protein>
<dbReference type="EMBL" id="LN483070">
    <property type="protein sequence ID" value="CEA07934.1"/>
    <property type="molecule type" value="Genomic_DNA"/>
</dbReference>
<feature type="region of interest" description="Disordered" evidence="1">
    <location>
        <begin position="1"/>
        <end position="36"/>
    </location>
</feature>
<proteinExistence type="predicted"/>
<dbReference type="PATRIC" id="fig|1461584.3.peg.1251"/>
<gene>
    <name evidence="2" type="ORF">BN1051_01260</name>
</gene>
<feature type="region of interest" description="Disordered" evidence="1">
    <location>
        <begin position="109"/>
        <end position="129"/>
    </location>
</feature>
<dbReference type="Gene3D" id="1.20.5.2950">
    <property type="match status" value="1"/>
</dbReference>
<evidence type="ECO:0000313" key="2">
    <source>
        <dbReference type="EMBL" id="CEA07934.1"/>
    </source>
</evidence>
<organism evidence="2">
    <name type="scientific">Arthrobacter saudimassiliensis</name>
    <dbReference type="NCBI Taxonomy" id="1461584"/>
    <lineage>
        <taxon>Bacteria</taxon>
        <taxon>Bacillati</taxon>
        <taxon>Actinomycetota</taxon>
        <taxon>Actinomycetes</taxon>
        <taxon>Micrococcales</taxon>
        <taxon>Micrococcaceae</taxon>
        <taxon>Arthrobacter</taxon>
    </lineage>
</organism>
<evidence type="ECO:0000256" key="1">
    <source>
        <dbReference type="SAM" id="MobiDB-lite"/>
    </source>
</evidence>
<reference evidence="2" key="1">
    <citation type="submission" date="2014-07" db="EMBL/GenBank/DDBJ databases">
        <authorList>
            <person name="Urmite Genomes Urmite Genomes"/>
        </authorList>
    </citation>
    <scope>NUCLEOTIDE SEQUENCE</scope>
    <source>
        <strain evidence="2">11W110_air</strain>
    </source>
</reference>
<dbReference type="AlphaFoldDB" id="A0A078MNT2"/>
<sequence>MARRSLLDRFRPVGAPGPAGPAAVPAEDRPGPEAELGPVFAALQPDVDAAARRIDEARRAADRHLAAARTQAAGILEGSRQAAAAARAAAAAEAAEAVEAADARRLAEARRRAGRLRERGRSRLGPTAAALLDRMVERMEAGMPRDEPAGDGSA</sequence>
<feature type="compositionally biased region" description="Low complexity" evidence="1">
    <location>
        <begin position="12"/>
        <end position="25"/>
    </location>
</feature>
<accession>A0A078MNT2</accession>